<gene>
    <name evidence="3" type="ORF">JKP34_03175</name>
</gene>
<evidence type="ECO:0000259" key="2">
    <source>
        <dbReference type="Pfam" id="PF13568"/>
    </source>
</evidence>
<organism evidence="3 4">
    <name type="scientific">Marivirga atlantica</name>
    <dbReference type="NCBI Taxonomy" id="1548457"/>
    <lineage>
        <taxon>Bacteria</taxon>
        <taxon>Pseudomonadati</taxon>
        <taxon>Bacteroidota</taxon>
        <taxon>Cytophagia</taxon>
        <taxon>Cytophagales</taxon>
        <taxon>Marivirgaceae</taxon>
        <taxon>Marivirga</taxon>
    </lineage>
</organism>
<dbReference type="AlphaFoldDB" id="A0A937DIW4"/>
<feature type="domain" description="Outer membrane protein beta-barrel" evidence="2">
    <location>
        <begin position="21"/>
        <end position="180"/>
    </location>
</feature>
<evidence type="ECO:0000313" key="3">
    <source>
        <dbReference type="EMBL" id="MBL0764239.1"/>
    </source>
</evidence>
<dbReference type="InterPro" id="IPR025665">
    <property type="entry name" value="Beta-barrel_OMP_2"/>
</dbReference>
<feature type="signal peptide" evidence="1">
    <location>
        <begin position="1"/>
        <end position="19"/>
    </location>
</feature>
<dbReference type="Pfam" id="PF13568">
    <property type="entry name" value="OMP_b-brl_2"/>
    <property type="match status" value="1"/>
</dbReference>
<dbReference type="RefSeq" id="WP_201917635.1">
    <property type="nucleotide sequence ID" value="NZ_JAERQG010000001.1"/>
</dbReference>
<feature type="chain" id="PRO_5036921425" evidence="1">
    <location>
        <begin position="20"/>
        <end position="208"/>
    </location>
</feature>
<evidence type="ECO:0000313" key="4">
    <source>
        <dbReference type="Proteomes" id="UP000642920"/>
    </source>
</evidence>
<keyword evidence="1" id="KW-0732">Signal</keyword>
<dbReference type="EMBL" id="JAERQG010000001">
    <property type="protein sequence ID" value="MBL0764239.1"/>
    <property type="molecule type" value="Genomic_DNA"/>
</dbReference>
<evidence type="ECO:0000256" key="1">
    <source>
        <dbReference type="SAM" id="SignalP"/>
    </source>
</evidence>
<keyword evidence="4" id="KW-1185">Reference proteome</keyword>
<accession>A0A937DIW4</accession>
<proteinExistence type="predicted"/>
<protein>
    <submittedName>
        <fullName evidence="3">PorT family protein</fullName>
    </submittedName>
</protein>
<sequence length="208" mass="23781">MKKLFIIAILSISCFTVKAQVKFGFKAAPQLSFNRFQSTGDTYEIESNGSSLKLLLGPTFDFPFRDNHYFSTGLFFSSKQAAFQASNVNTNRVEEESYDLQYLQVPLTLKLFTEEIGLDKKIYFQFGTTADFRLQGIISDDNLLNQVDFFDFTALLATGLEYRLGINTRIYAGFYYNRGFLNAVKETNIDEEWRLNNDTLGLELGVTF</sequence>
<comment type="caution">
    <text evidence="3">The sequence shown here is derived from an EMBL/GenBank/DDBJ whole genome shotgun (WGS) entry which is preliminary data.</text>
</comment>
<dbReference type="Proteomes" id="UP000642920">
    <property type="component" value="Unassembled WGS sequence"/>
</dbReference>
<reference evidence="3" key="1">
    <citation type="submission" date="2021-01" db="EMBL/GenBank/DDBJ databases">
        <title>Marivirga sp. nov., isolated from intertidal surface sediments.</title>
        <authorList>
            <person name="Zhang M."/>
        </authorList>
    </citation>
    <scope>NUCLEOTIDE SEQUENCE</scope>
    <source>
        <strain evidence="3">SM1354</strain>
    </source>
</reference>
<name>A0A937DIW4_9BACT</name>